<evidence type="ECO:0000313" key="3">
    <source>
        <dbReference type="Proteomes" id="UP000219467"/>
    </source>
</evidence>
<name>A0A285D2Z2_9RHOB</name>
<dbReference type="InterPro" id="IPR011010">
    <property type="entry name" value="DNA_brk_join_enz"/>
</dbReference>
<accession>A0A285D2Z2</accession>
<dbReference type="GO" id="GO:0003677">
    <property type="term" value="F:DNA binding"/>
    <property type="evidence" value="ECO:0007669"/>
    <property type="project" value="InterPro"/>
</dbReference>
<dbReference type="SUPFAM" id="SSF56349">
    <property type="entry name" value="DNA breaking-rejoining enzymes"/>
    <property type="match status" value="1"/>
</dbReference>
<dbReference type="GO" id="GO:0006310">
    <property type="term" value="P:DNA recombination"/>
    <property type="evidence" value="ECO:0007669"/>
    <property type="project" value="UniProtKB-KW"/>
</dbReference>
<keyword evidence="3" id="KW-1185">Reference proteome</keyword>
<dbReference type="Proteomes" id="UP000219467">
    <property type="component" value="Unassembled WGS sequence"/>
</dbReference>
<dbReference type="Gene3D" id="1.10.443.10">
    <property type="entry name" value="Intergrase catalytic core"/>
    <property type="match status" value="1"/>
</dbReference>
<evidence type="ECO:0000256" key="1">
    <source>
        <dbReference type="ARBA" id="ARBA00023172"/>
    </source>
</evidence>
<evidence type="ECO:0000313" key="2">
    <source>
        <dbReference type="EMBL" id="SNX74152.1"/>
    </source>
</evidence>
<keyword evidence="1" id="KW-0233">DNA recombination</keyword>
<protein>
    <recommendedName>
        <fullName evidence="4">Phage integrase family protein</fullName>
    </recommendedName>
</protein>
<dbReference type="AlphaFoldDB" id="A0A285D2Z2"/>
<reference evidence="3" key="1">
    <citation type="submission" date="2017-08" db="EMBL/GenBank/DDBJ databases">
        <authorList>
            <person name="Varghese N."/>
            <person name="Submissions S."/>
        </authorList>
    </citation>
    <scope>NUCLEOTIDE SEQUENCE [LARGE SCALE GENOMIC DNA]</scope>
    <source>
        <strain evidence="3">JA234</strain>
    </source>
</reference>
<dbReference type="GO" id="GO:0015074">
    <property type="term" value="P:DNA integration"/>
    <property type="evidence" value="ECO:0007669"/>
    <property type="project" value="InterPro"/>
</dbReference>
<proteinExistence type="predicted"/>
<gene>
    <name evidence="2" type="ORF">SAMN05878503_11962</name>
</gene>
<dbReference type="InterPro" id="IPR013762">
    <property type="entry name" value="Integrase-like_cat_sf"/>
</dbReference>
<evidence type="ECO:0008006" key="4">
    <source>
        <dbReference type="Google" id="ProtNLM"/>
    </source>
</evidence>
<sequence>MIHALMLCEARPIGPLIEAAHDVHRVRVRLEMADNNRDLALCNMAIDGKLRGCDLVRLRVNDVYAAGCVKERASVTQSKTHKPVRFEITETPRLSLDRWINNPEMISAGRRLRRSTRRRAICGRSSSCWVTRRWTARCATSASIRTTRCHCRKGSSSSTVGSVLNFVYPAGPCGLGYSSVEAFAEDEDEDEDEDYGELMRAANHSRTFRPSFSRLRMAR</sequence>
<dbReference type="EMBL" id="OAOQ01000019">
    <property type="protein sequence ID" value="SNX74152.1"/>
    <property type="molecule type" value="Genomic_DNA"/>
</dbReference>
<organism evidence="2 3">
    <name type="scientific">Cereibacter ovatus</name>
    <dbReference type="NCBI Taxonomy" id="439529"/>
    <lineage>
        <taxon>Bacteria</taxon>
        <taxon>Pseudomonadati</taxon>
        <taxon>Pseudomonadota</taxon>
        <taxon>Alphaproteobacteria</taxon>
        <taxon>Rhodobacterales</taxon>
        <taxon>Paracoccaceae</taxon>
        <taxon>Cereibacter</taxon>
    </lineage>
</organism>